<dbReference type="Pfam" id="PF00034">
    <property type="entry name" value="Cytochrom_C"/>
    <property type="match status" value="1"/>
</dbReference>
<keyword evidence="4" id="KW-0249">Electron transport</keyword>
<evidence type="ECO:0000256" key="6">
    <source>
        <dbReference type="PROSITE-ProRule" id="PRU00433"/>
    </source>
</evidence>
<accession>A0ABZ2I785</accession>
<evidence type="ECO:0000313" key="9">
    <source>
        <dbReference type="EMBL" id="WWT53458.1"/>
    </source>
</evidence>
<evidence type="ECO:0000256" key="1">
    <source>
        <dbReference type="ARBA" id="ARBA00022448"/>
    </source>
</evidence>
<dbReference type="PRINTS" id="PR00604">
    <property type="entry name" value="CYTCHRMECIAB"/>
</dbReference>
<evidence type="ECO:0000256" key="5">
    <source>
        <dbReference type="ARBA" id="ARBA00023004"/>
    </source>
</evidence>
<feature type="chain" id="PRO_5046252760" evidence="7">
    <location>
        <begin position="22"/>
        <end position="124"/>
    </location>
</feature>
<dbReference type="SUPFAM" id="SSF46626">
    <property type="entry name" value="Cytochrome c"/>
    <property type="match status" value="1"/>
</dbReference>
<sequence length="124" mass="13174">MLTSVLKIGFVVAALTVSANAASAQTSPSGEALFRQRCGSCHTVQGTQNRMGPALQGVVGRKAGTAPGYNYSPALREWGRTWTVANLELYLAAPRTAVPGTKMSIVAPSPAQRAEIIRYLQTQR</sequence>
<evidence type="ECO:0000256" key="7">
    <source>
        <dbReference type="SAM" id="SignalP"/>
    </source>
</evidence>
<dbReference type="InterPro" id="IPR036909">
    <property type="entry name" value="Cyt_c-like_dom_sf"/>
</dbReference>
<keyword evidence="1" id="KW-0813">Transport</keyword>
<dbReference type="PANTHER" id="PTHR11961">
    <property type="entry name" value="CYTOCHROME C"/>
    <property type="match status" value="1"/>
</dbReference>
<evidence type="ECO:0000256" key="4">
    <source>
        <dbReference type="ARBA" id="ARBA00022982"/>
    </source>
</evidence>
<dbReference type="InterPro" id="IPR009056">
    <property type="entry name" value="Cyt_c-like_dom"/>
</dbReference>
<evidence type="ECO:0000313" key="10">
    <source>
        <dbReference type="Proteomes" id="UP001363460"/>
    </source>
</evidence>
<proteinExistence type="predicted"/>
<gene>
    <name evidence="9" type="ORF">V8J38_09260</name>
</gene>
<name>A0ABZ2I785_9CAUL</name>
<dbReference type="PROSITE" id="PS51007">
    <property type="entry name" value="CYTC"/>
    <property type="match status" value="1"/>
</dbReference>
<keyword evidence="10" id="KW-1185">Reference proteome</keyword>
<dbReference type="RefSeq" id="WP_338575195.1">
    <property type="nucleotide sequence ID" value="NZ_CP146369.1"/>
</dbReference>
<keyword evidence="5 6" id="KW-0408">Iron</keyword>
<feature type="domain" description="Cytochrome c" evidence="8">
    <location>
        <begin position="25"/>
        <end position="124"/>
    </location>
</feature>
<protein>
    <submittedName>
        <fullName evidence="9">C-type cytochrome</fullName>
    </submittedName>
</protein>
<dbReference type="Proteomes" id="UP001363460">
    <property type="component" value="Chromosome"/>
</dbReference>
<evidence type="ECO:0000259" key="8">
    <source>
        <dbReference type="PROSITE" id="PS51007"/>
    </source>
</evidence>
<dbReference type="Gene3D" id="1.10.760.10">
    <property type="entry name" value="Cytochrome c-like domain"/>
    <property type="match status" value="1"/>
</dbReference>
<dbReference type="EMBL" id="CP146369">
    <property type="protein sequence ID" value="WWT53458.1"/>
    <property type="molecule type" value="Genomic_DNA"/>
</dbReference>
<evidence type="ECO:0000256" key="2">
    <source>
        <dbReference type="ARBA" id="ARBA00022617"/>
    </source>
</evidence>
<reference evidence="9 10" key="1">
    <citation type="submission" date="2024-02" db="EMBL/GenBank/DDBJ databases">
        <title>Distribution and functional of Brevundimonas-related endobacteria within Verticillium dahliae.</title>
        <authorList>
            <person name="Zeng H."/>
        </authorList>
    </citation>
    <scope>NUCLEOTIDE SEQUENCE [LARGE SCALE GENOMIC DNA]</scope>
    <source>
        <strain evidence="9 10">TRM 44200</strain>
    </source>
</reference>
<feature type="signal peptide" evidence="7">
    <location>
        <begin position="1"/>
        <end position="21"/>
    </location>
</feature>
<evidence type="ECO:0000256" key="3">
    <source>
        <dbReference type="ARBA" id="ARBA00022723"/>
    </source>
</evidence>
<dbReference type="InterPro" id="IPR002327">
    <property type="entry name" value="Cyt_c_1A/1B"/>
</dbReference>
<organism evidence="9 10">
    <name type="scientific">Brevundimonas olei</name>
    <dbReference type="NCBI Taxonomy" id="657642"/>
    <lineage>
        <taxon>Bacteria</taxon>
        <taxon>Pseudomonadati</taxon>
        <taxon>Pseudomonadota</taxon>
        <taxon>Alphaproteobacteria</taxon>
        <taxon>Caulobacterales</taxon>
        <taxon>Caulobacteraceae</taxon>
        <taxon>Brevundimonas</taxon>
    </lineage>
</organism>
<keyword evidence="2 6" id="KW-0349">Heme</keyword>
<keyword evidence="7" id="KW-0732">Signal</keyword>
<keyword evidence="3 6" id="KW-0479">Metal-binding</keyword>